<sequence>MALKDYHKKRKFDETSEPKGKTKKSKDKLIFVIQRHAASRLHYDFRLEMEGVLKSWAVPKGPSLDPKDKRLAMMVEDHPYDYKDFEGNIPEGNYGAGQVEVWDSGTYEPLEESTSVSDEKELLKELHAGSLKFILHGKKLKGEFALVKMKNSEDNAWLLIKHKDDYAESPYDAEDNTSPKSLVTQFLEEKKSLKIKEKKKS</sequence>
<organism evidence="3 4">
    <name type="scientific">Chryseobacterium pennipullorum</name>
    <dbReference type="NCBI Taxonomy" id="2258963"/>
    <lineage>
        <taxon>Bacteria</taxon>
        <taxon>Pseudomonadati</taxon>
        <taxon>Bacteroidota</taxon>
        <taxon>Flavobacteriia</taxon>
        <taxon>Flavobacteriales</taxon>
        <taxon>Weeksellaceae</taxon>
        <taxon>Chryseobacterium group</taxon>
        <taxon>Chryseobacterium</taxon>
    </lineage>
</organism>
<feature type="region of interest" description="Disordered" evidence="1">
    <location>
        <begin position="1"/>
        <end position="26"/>
    </location>
</feature>
<dbReference type="NCBIfam" id="TIGR02777">
    <property type="entry name" value="LigD_PE_dom"/>
    <property type="match status" value="1"/>
</dbReference>
<name>A0A3D9B076_9FLAO</name>
<dbReference type="Pfam" id="PF13298">
    <property type="entry name" value="LigD_N"/>
    <property type="match status" value="1"/>
</dbReference>
<feature type="domain" description="DNA ligase D 3'-phosphoesterase" evidence="2">
    <location>
        <begin position="34"/>
        <end position="148"/>
    </location>
</feature>
<dbReference type="AlphaFoldDB" id="A0A3D9B076"/>
<reference evidence="3 4" key="1">
    <citation type="submission" date="2018-06" db="EMBL/GenBank/DDBJ databases">
        <title>Novel Chryseobacterium species.</title>
        <authorList>
            <person name="Newman J."/>
            <person name="Hugo C."/>
            <person name="Oosthuizen L."/>
            <person name="Charimba G."/>
        </authorList>
    </citation>
    <scope>NUCLEOTIDE SEQUENCE [LARGE SCALE GENOMIC DNA]</scope>
    <source>
        <strain evidence="3 4">7_F195</strain>
    </source>
</reference>
<dbReference type="OrthoDB" id="9802472at2"/>
<dbReference type="PANTHER" id="PTHR39465:SF1">
    <property type="entry name" value="DNA LIGASE D 3'-PHOSPHOESTERASE DOMAIN-CONTAINING PROTEIN"/>
    <property type="match status" value="1"/>
</dbReference>
<feature type="compositionally biased region" description="Basic and acidic residues" evidence="1">
    <location>
        <begin position="11"/>
        <end position="20"/>
    </location>
</feature>
<evidence type="ECO:0000256" key="1">
    <source>
        <dbReference type="SAM" id="MobiDB-lite"/>
    </source>
</evidence>
<keyword evidence="4" id="KW-1185">Reference proteome</keyword>
<dbReference type="PANTHER" id="PTHR39465">
    <property type="entry name" value="DNA LIGASE D, 3'-PHOSPHOESTERASE DOMAIN"/>
    <property type="match status" value="1"/>
</dbReference>
<evidence type="ECO:0000313" key="3">
    <source>
        <dbReference type="EMBL" id="REC47021.1"/>
    </source>
</evidence>
<evidence type="ECO:0000259" key="2">
    <source>
        <dbReference type="Pfam" id="PF13298"/>
    </source>
</evidence>
<dbReference type="InterPro" id="IPR014144">
    <property type="entry name" value="LigD_PE_domain"/>
</dbReference>
<protein>
    <submittedName>
        <fullName evidence="3">3'-phosphoesterase</fullName>
    </submittedName>
</protein>
<proteinExistence type="predicted"/>
<dbReference type="RefSeq" id="WP_115928617.1">
    <property type="nucleotide sequence ID" value="NZ_QNVV01000010.1"/>
</dbReference>
<evidence type="ECO:0000313" key="4">
    <source>
        <dbReference type="Proteomes" id="UP000256257"/>
    </source>
</evidence>
<dbReference type="EMBL" id="QNVV01000010">
    <property type="protein sequence ID" value="REC47021.1"/>
    <property type="molecule type" value="Genomic_DNA"/>
</dbReference>
<accession>A0A3D9B076</accession>
<gene>
    <name evidence="3" type="ORF">DRF67_12445</name>
</gene>
<dbReference type="Proteomes" id="UP000256257">
    <property type="component" value="Unassembled WGS sequence"/>
</dbReference>
<comment type="caution">
    <text evidence="3">The sequence shown here is derived from an EMBL/GenBank/DDBJ whole genome shotgun (WGS) entry which is preliminary data.</text>
</comment>
<feature type="compositionally biased region" description="Basic residues" evidence="1">
    <location>
        <begin position="1"/>
        <end position="10"/>
    </location>
</feature>